<name>A0A3N6M2F1_NATCH</name>
<comment type="caution">
    <text evidence="1">The sequence shown here is derived from an EMBL/GenBank/DDBJ whole genome shotgun (WGS) entry which is preliminary data.</text>
</comment>
<organism evidence="1 2">
    <name type="scientific">Natrarchaeobius chitinivorans</name>
    <dbReference type="NCBI Taxonomy" id="1679083"/>
    <lineage>
        <taxon>Archaea</taxon>
        <taxon>Methanobacteriati</taxon>
        <taxon>Methanobacteriota</taxon>
        <taxon>Stenosarchaea group</taxon>
        <taxon>Halobacteria</taxon>
        <taxon>Halobacteriales</taxon>
        <taxon>Natrialbaceae</taxon>
        <taxon>Natrarchaeobius</taxon>
    </lineage>
</organism>
<dbReference type="Proteomes" id="UP000281431">
    <property type="component" value="Unassembled WGS sequence"/>
</dbReference>
<dbReference type="Pfam" id="PF24336">
    <property type="entry name" value="DUF7504"/>
    <property type="match status" value="1"/>
</dbReference>
<proteinExistence type="predicted"/>
<reference evidence="1 2" key="1">
    <citation type="submission" date="2018-10" db="EMBL/GenBank/DDBJ databases">
        <title>Natrarchaeobius chitinivorans gen. nov., sp. nov., and Natrarchaeobius haloalkaliphilus sp. nov., alkaliphilic, chitin-utilizing haloarchaea from hypersaline alkaline lakes.</title>
        <authorList>
            <person name="Sorokin D.Y."/>
            <person name="Elcheninov A.G."/>
            <person name="Kostrikina N.A."/>
            <person name="Bale N.J."/>
            <person name="Sinninghe Damste J.S."/>
            <person name="Khijniak T.V."/>
            <person name="Kublanov I.V."/>
            <person name="Toshchakov S.V."/>
        </authorList>
    </citation>
    <scope>NUCLEOTIDE SEQUENCE [LARGE SCALE GENOMIC DNA]</scope>
    <source>
        <strain evidence="1 2">AArcht7</strain>
    </source>
</reference>
<sequence>MVYNWRCQRCEFAVWSGNGGEIRNAVQDHLVEHHRQRLSNEGFQAAWRCPYCDERGQDHDEGTAVRDFKRHLFDHAKRSVRSGAHVADEVAGVGNVLVLAPSESDGADAARGHFHTGTDVAIIVTTNVVSRLRVLETKLESWPSRTIVLTTKDEPLANLDGLDVSSVSLEIVQLDRGLGLAGLGETISRVIAEHEGPETKISVEVDVLSDLIDKFELERVFRFLHLLTSRIENANALSHFYCNPETKSGPTINLISELFDLRINASNERFVLET</sequence>
<gene>
    <name evidence="1" type="ORF">EA472_18745</name>
</gene>
<evidence type="ECO:0000313" key="2">
    <source>
        <dbReference type="Proteomes" id="UP000281431"/>
    </source>
</evidence>
<dbReference type="InterPro" id="IPR055927">
    <property type="entry name" value="DUF7504"/>
</dbReference>
<evidence type="ECO:0000313" key="1">
    <source>
        <dbReference type="EMBL" id="RQG97578.1"/>
    </source>
</evidence>
<accession>A0A3N6M2F1</accession>
<dbReference type="EMBL" id="REFZ01000018">
    <property type="protein sequence ID" value="RQG97578.1"/>
    <property type="molecule type" value="Genomic_DNA"/>
</dbReference>
<keyword evidence="2" id="KW-1185">Reference proteome</keyword>
<dbReference type="AlphaFoldDB" id="A0A3N6M2F1"/>
<dbReference type="OrthoDB" id="109251at2157"/>
<protein>
    <submittedName>
        <fullName evidence="1">Uncharacterized protein</fullName>
    </submittedName>
</protein>